<evidence type="ECO:0000313" key="2">
    <source>
        <dbReference type="EMBL" id="SEP21167.1"/>
    </source>
</evidence>
<name>A0A1H8W0X7_9BRAD</name>
<evidence type="ECO:0000256" key="1">
    <source>
        <dbReference type="SAM" id="SignalP"/>
    </source>
</evidence>
<sequence>MHGRTLRLLFAASIAGCLLVSSVDPGFAANVIITEEEGKLPPPREMPAPSDRGITRGPKIELDADDKVVLRAPLHLKLKFKTYGGSAIDLGALQATYIKEPAVDLTTRLKPFAQQTGIDIPDAQLPPGEHFIQILIKDSDGRAVTKVFKLKVAP</sequence>
<dbReference type="OrthoDB" id="7361456at2"/>
<dbReference type="Proteomes" id="UP000199615">
    <property type="component" value="Unassembled WGS sequence"/>
</dbReference>
<organism evidence="2 3">
    <name type="scientific">Rhodopseudomonas pseudopalustris</name>
    <dbReference type="NCBI Taxonomy" id="1513892"/>
    <lineage>
        <taxon>Bacteria</taxon>
        <taxon>Pseudomonadati</taxon>
        <taxon>Pseudomonadota</taxon>
        <taxon>Alphaproteobacteria</taxon>
        <taxon>Hyphomicrobiales</taxon>
        <taxon>Nitrobacteraceae</taxon>
        <taxon>Rhodopseudomonas</taxon>
    </lineage>
</organism>
<dbReference type="EMBL" id="FODT01000010">
    <property type="protein sequence ID" value="SEP21167.1"/>
    <property type="molecule type" value="Genomic_DNA"/>
</dbReference>
<accession>A0A1H8W0X7</accession>
<feature type="signal peptide" evidence="1">
    <location>
        <begin position="1"/>
        <end position="28"/>
    </location>
</feature>
<dbReference type="AlphaFoldDB" id="A0A1H8W0X7"/>
<protein>
    <recommendedName>
        <fullName evidence="4">Copper resistance protein CopC</fullName>
    </recommendedName>
</protein>
<evidence type="ECO:0008006" key="4">
    <source>
        <dbReference type="Google" id="ProtNLM"/>
    </source>
</evidence>
<evidence type="ECO:0000313" key="3">
    <source>
        <dbReference type="Proteomes" id="UP000199615"/>
    </source>
</evidence>
<gene>
    <name evidence="2" type="ORF">SAMN05444123_11099</name>
</gene>
<feature type="chain" id="PRO_5011480389" description="Copper resistance protein CopC" evidence="1">
    <location>
        <begin position="29"/>
        <end position="154"/>
    </location>
</feature>
<keyword evidence="1" id="KW-0732">Signal</keyword>
<reference evidence="3" key="1">
    <citation type="submission" date="2016-10" db="EMBL/GenBank/DDBJ databases">
        <authorList>
            <person name="Varghese N."/>
            <person name="Submissions S."/>
        </authorList>
    </citation>
    <scope>NUCLEOTIDE SEQUENCE [LARGE SCALE GENOMIC DNA]</scope>
    <source>
        <strain evidence="3">DSM 123</strain>
    </source>
</reference>
<keyword evidence="3" id="KW-1185">Reference proteome</keyword>
<proteinExistence type="predicted"/>